<comment type="caution">
    <text evidence="2">The sequence shown here is derived from an EMBL/GenBank/DDBJ whole genome shotgun (WGS) entry which is preliminary data.</text>
</comment>
<dbReference type="EMBL" id="BORT01000045">
    <property type="protein sequence ID" value="GIO51145.1"/>
    <property type="molecule type" value="Genomic_DNA"/>
</dbReference>
<dbReference type="InterPro" id="IPR034660">
    <property type="entry name" value="DinB/YfiT-like"/>
</dbReference>
<name>A0A920CUA8_9BACL</name>
<dbReference type="Gene3D" id="1.20.120.450">
    <property type="entry name" value="dinb family like domain"/>
    <property type="match status" value="1"/>
</dbReference>
<evidence type="ECO:0000259" key="1">
    <source>
        <dbReference type="Pfam" id="PF12867"/>
    </source>
</evidence>
<protein>
    <recommendedName>
        <fullName evidence="1">DinB-like domain-containing protein</fullName>
    </recommendedName>
</protein>
<dbReference type="SUPFAM" id="SSF109854">
    <property type="entry name" value="DinB/YfiT-like putative metalloenzymes"/>
    <property type="match status" value="1"/>
</dbReference>
<accession>A0A920CUA8</accession>
<gene>
    <name evidence="2" type="ORF">J34TS1_59100</name>
</gene>
<proteinExistence type="predicted"/>
<dbReference type="RefSeq" id="WP_212981186.1">
    <property type="nucleotide sequence ID" value="NZ_AP025343.1"/>
</dbReference>
<dbReference type="Pfam" id="PF12867">
    <property type="entry name" value="DinB_2"/>
    <property type="match status" value="1"/>
</dbReference>
<sequence length="182" mass="21103">MNMQEIVQKLEEITDLYIKELDRFSMEELTRKPDEEEWSLGQMYMHLINASLYMHLRNVRACAESAEGVLNGGEKSERGEAAYLNREFPNMRVRVPASPGYTPPQPASKEQLREGLRSVLTQMKETEPLVYSAPPQNKIVHPGFGALNAAEWFMLIEMHYRHHLRQKERLEQFLAGSSQQVR</sequence>
<organism evidence="2 3">
    <name type="scientific">Paenibacillus azoreducens</name>
    <dbReference type="NCBI Taxonomy" id="116718"/>
    <lineage>
        <taxon>Bacteria</taxon>
        <taxon>Bacillati</taxon>
        <taxon>Bacillota</taxon>
        <taxon>Bacilli</taxon>
        <taxon>Bacillales</taxon>
        <taxon>Paenibacillaceae</taxon>
        <taxon>Paenibacillus</taxon>
    </lineage>
</organism>
<reference evidence="2 3" key="1">
    <citation type="submission" date="2021-03" db="EMBL/GenBank/DDBJ databases">
        <title>Antimicrobial resistance genes in bacteria isolated from Japanese honey, and their potential for conferring macrolide and lincosamide resistance in the American foulbrood pathogen Paenibacillus larvae.</title>
        <authorList>
            <person name="Okamoto M."/>
            <person name="Kumagai M."/>
            <person name="Kanamori H."/>
            <person name="Takamatsu D."/>
        </authorList>
    </citation>
    <scope>NUCLEOTIDE SEQUENCE [LARGE SCALE GENOMIC DNA]</scope>
    <source>
        <strain evidence="2 3">J34TS1</strain>
    </source>
</reference>
<dbReference type="InterPro" id="IPR024775">
    <property type="entry name" value="DinB-like"/>
</dbReference>
<evidence type="ECO:0000313" key="3">
    <source>
        <dbReference type="Proteomes" id="UP000682811"/>
    </source>
</evidence>
<dbReference type="Proteomes" id="UP000682811">
    <property type="component" value="Unassembled WGS sequence"/>
</dbReference>
<dbReference type="AlphaFoldDB" id="A0A920CUA8"/>
<feature type="domain" description="DinB-like" evidence="1">
    <location>
        <begin position="10"/>
        <end position="166"/>
    </location>
</feature>
<evidence type="ECO:0000313" key="2">
    <source>
        <dbReference type="EMBL" id="GIO51145.1"/>
    </source>
</evidence>
<keyword evidence="3" id="KW-1185">Reference proteome</keyword>